<dbReference type="PANTHER" id="PTHR40407:SF1">
    <property type="entry name" value="HEPARAN-ALPHA-GLUCOSAMINIDE N-ACETYLTRANSFERASE CATALYTIC DOMAIN-CONTAINING PROTEIN"/>
    <property type="match status" value="1"/>
</dbReference>
<feature type="transmembrane region" description="Helical" evidence="1">
    <location>
        <begin position="156"/>
        <end position="175"/>
    </location>
</feature>
<sequence>MTNGFLIDDAQDQRGYRLTSIDMLRGLVLLIMALDHVRDFVMMNHQDPMLDPHATPLLFFTRWITHFCAPVFVFLAGTSAGLMTSRKNPNSLGIFLLKRGLWLIFVEVFIISTAFTFSPFGLEQMGGRTFVAMQVIWAIGASMVILAGVQFLGARWCLYIGAIIVLSHNFLDGIWPKNSDGISLPLWAALHTQMGVTAGQFQFFFLYPLLPWVGVMLLGFGTAVLFKQAPEKRNPQLLKIGIGLTLGFVLIRAINLFGDAHGWHYQPENLTATIESFFNTTKYPPSLHYLLMTLGPAAIICAYADQIKGWFKDTLVMFGRVPFTFYVAHFYLAHSIAVIIGMVQGFTFIQMKTFFPFNPKQFGLGLSGVYVVWLLVIVCLYPLCRWVAAVKARRNDWWLSYL</sequence>
<feature type="transmembrane region" description="Helical" evidence="1">
    <location>
        <begin position="129"/>
        <end position="149"/>
    </location>
</feature>
<keyword evidence="4" id="KW-1185">Reference proteome</keyword>
<keyword evidence="1" id="KW-0472">Membrane</keyword>
<feature type="transmembrane region" description="Helical" evidence="1">
    <location>
        <begin position="286"/>
        <end position="304"/>
    </location>
</feature>
<keyword evidence="1" id="KW-0812">Transmembrane</keyword>
<feature type="transmembrane region" description="Helical" evidence="1">
    <location>
        <begin position="237"/>
        <end position="257"/>
    </location>
</feature>
<dbReference type="OrthoDB" id="508112at2"/>
<dbReference type="EMBL" id="PUGF01000014">
    <property type="protein sequence ID" value="PRC92278.1"/>
    <property type="molecule type" value="Genomic_DNA"/>
</dbReference>
<evidence type="ECO:0000256" key="1">
    <source>
        <dbReference type="SAM" id="Phobius"/>
    </source>
</evidence>
<reference evidence="3 4" key="1">
    <citation type="submission" date="2018-02" db="EMBL/GenBank/DDBJ databases">
        <title>Solimicrobium silvestre gen. nov., sp. nov., isolated from alpine forest soil.</title>
        <authorList>
            <person name="Margesin R."/>
            <person name="Albuquerque L."/>
            <person name="Zhang D.-C."/>
            <person name="Froufe H.J.C."/>
            <person name="Severino R."/>
            <person name="Roxo I."/>
            <person name="Egas C."/>
            <person name="Da Costa M.S."/>
        </authorList>
    </citation>
    <scope>NUCLEOTIDE SEQUENCE [LARGE SCALE GENOMIC DNA]</scope>
    <source>
        <strain evidence="3 4">S20-91</strain>
    </source>
</reference>
<dbReference type="Proteomes" id="UP000237839">
    <property type="component" value="Unassembled WGS sequence"/>
</dbReference>
<dbReference type="RefSeq" id="WP_105532689.1">
    <property type="nucleotide sequence ID" value="NZ_PUGF01000014.1"/>
</dbReference>
<gene>
    <name evidence="3" type="ORF">S2091_2937</name>
</gene>
<feature type="transmembrane region" description="Helical" evidence="1">
    <location>
        <begin position="63"/>
        <end position="84"/>
    </location>
</feature>
<comment type="caution">
    <text evidence="3">The sequence shown here is derived from an EMBL/GenBank/DDBJ whole genome shotgun (WGS) entry which is preliminary data.</text>
</comment>
<dbReference type="InterPro" id="IPR012429">
    <property type="entry name" value="HGSNAT_cat"/>
</dbReference>
<evidence type="ECO:0000313" key="4">
    <source>
        <dbReference type="Proteomes" id="UP000237839"/>
    </source>
</evidence>
<dbReference type="AlphaFoldDB" id="A0A2S9GX49"/>
<evidence type="ECO:0000313" key="3">
    <source>
        <dbReference type="EMBL" id="PRC92278.1"/>
    </source>
</evidence>
<feature type="transmembrane region" description="Helical" evidence="1">
    <location>
        <begin position="325"/>
        <end position="349"/>
    </location>
</feature>
<dbReference type="Pfam" id="PF07786">
    <property type="entry name" value="HGSNAT_cat"/>
    <property type="match status" value="1"/>
</dbReference>
<accession>A0A2S9GX49</accession>
<feature type="domain" description="Heparan-alpha-glucosaminide N-acetyltransferase catalytic" evidence="2">
    <location>
        <begin position="17"/>
        <end position="237"/>
    </location>
</feature>
<keyword evidence="1" id="KW-1133">Transmembrane helix</keyword>
<feature type="transmembrane region" description="Helical" evidence="1">
    <location>
        <begin position="361"/>
        <end position="384"/>
    </location>
</feature>
<feature type="transmembrane region" description="Helical" evidence="1">
    <location>
        <begin position="23"/>
        <end position="43"/>
    </location>
</feature>
<proteinExistence type="predicted"/>
<organism evidence="3 4">
    <name type="scientific">Solimicrobium silvestre</name>
    <dbReference type="NCBI Taxonomy" id="2099400"/>
    <lineage>
        <taxon>Bacteria</taxon>
        <taxon>Pseudomonadati</taxon>
        <taxon>Pseudomonadota</taxon>
        <taxon>Betaproteobacteria</taxon>
        <taxon>Burkholderiales</taxon>
        <taxon>Oxalobacteraceae</taxon>
        <taxon>Solimicrobium</taxon>
    </lineage>
</organism>
<name>A0A2S9GX49_9BURK</name>
<protein>
    <submittedName>
        <fullName evidence="3">Putative membrane protein</fullName>
    </submittedName>
</protein>
<evidence type="ECO:0000259" key="2">
    <source>
        <dbReference type="Pfam" id="PF07786"/>
    </source>
</evidence>
<dbReference type="PANTHER" id="PTHR40407">
    <property type="entry name" value="MEMBRANE PROTEIN-LIKE PROTEIN"/>
    <property type="match status" value="1"/>
</dbReference>
<feature type="transmembrane region" description="Helical" evidence="1">
    <location>
        <begin position="204"/>
        <end position="225"/>
    </location>
</feature>
<feature type="transmembrane region" description="Helical" evidence="1">
    <location>
        <begin position="96"/>
        <end position="117"/>
    </location>
</feature>